<feature type="transmembrane region" description="Helical" evidence="1">
    <location>
        <begin position="179"/>
        <end position="196"/>
    </location>
</feature>
<dbReference type="Proteomes" id="UP001219518">
    <property type="component" value="Unassembled WGS sequence"/>
</dbReference>
<evidence type="ECO:0000313" key="3">
    <source>
        <dbReference type="Proteomes" id="UP001219518"/>
    </source>
</evidence>
<feature type="transmembrane region" description="Helical" evidence="1">
    <location>
        <begin position="94"/>
        <end position="118"/>
    </location>
</feature>
<evidence type="ECO:0000256" key="1">
    <source>
        <dbReference type="SAM" id="Phobius"/>
    </source>
</evidence>
<protein>
    <submittedName>
        <fullName evidence="2">Ras-related protein Rab2BV</fullName>
    </submittedName>
</protein>
<reference evidence="2" key="2">
    <citation type="journal article" date="2023" name="BMC Genomics">
        <title>Pest status, molecular evolution, and epigenetic factors derived from the genome assembly of Frankliniella fusca, a thysanopteran phytovirus vector.</title>
        <authorList>
            <person name="Catto M.A."/>
            <person name="Labadie P.E."/>
            <person name="Jacobson A.L."/>
            <person name="Kennedy G.G."/>
            <person name="Srinivasan R."/>
            <person name="Hunt B.G."/>
        </authorList>
    </citation>
    <scope>NUCLEOTIDE SEQUENCE</scope>
    <source>
        <strain evidence="2">PL_HMW_Pooled</strain>
    </source>
</reference>
<feature type="transmembrane region" description="Helical" evidence="1">
    <location>
        <begin position="292"/>
        <end position="312"/>
    </location>
</feature>
<name>A0AAE1LNE8_9NEOP</name>
<keyword evidence="1" id="KW-0472">Membrane</keyword>
<evidence type="ECO:0000313" key="2">
    <source>
        <dbReference type="EMBL" id="KAK3925009.1"/>
    </source>
</evidence>
<keyword evidence="1" id="KW-0812">Transmembrane</keyword>
<reference evidence="2" key="1">
    <citation type="submission" date="2021-07" db="EMBL/GenBank/DDBJ databases">
        <authorList>
            <person name="Catto M.A."/>
            <person name="Jacobson A."/>
            <person name="Kennedy G."/>
            <person name="Labadie P."/>
            <person name="Hunt B.G."/>
            <person name="Srinivasan R."/>
        </authorList>
    </citation>
    <scope>NUCLEOTIDE SEQUENCE</scope>
    <source>
        <strain evidence="2">PL_HMW_Pooled</strain>
        <tissue evidence="2">Head</tissue>
    </source>
</reference>
<dbReference type="AlphaFoldDB" id="A0AAE1LNE8"/>
<dbReference type="EMBL" id="JAHWGI010001208">
    <property type="protein sequence ID" value="KAK3925009.1"/>
    <property type="molecule type" value="Genomic_DNA"/>
</dbReference>
<keyword evidence="3" id="KW-1185">Reference proteome</keyword>
<accession>A0AAE1LNE8</accession>
<feature type="transmembrane region" description="Helical" evidence="1">
    <location>
        <begin position="266"/>
        <end position="286"/>
    </location>
</feature>
<keyword evidence="1" id="KW-1133">Transmembrane helix</keyword>
<sequence>MYSTARKLPFVQEVFDQKSMNRKVCGKKCRAFHILLFFYQVCALNPTTERGRIYSMILRLYCTVLPLSILLWLLKIVATRLTDFFNDDDKYSAVTMFALIVATTSSMTFVLALAGLLFGAWRKAACLQAVHSNPLTASTRCQPNRCVVVCLLAFTVVPYIIPLYIIIFYAGVREINENWMIQVVALGLLVLMLTALEKLALSVTVQRVGLLFNSINRKLLAAKECPSQLQDYCITSLISTARAEHRRACVLLSDITYCYEVQIMGILLLDFAVLMLSMFGALSFLVYQTASIVILGFLTLLTFPIVMSTYLATRSCHLTTREVTIESIFWYFHCSESKHFVSLNA</sequence>
<feature type="transmembrane region" description="Helical" evidence="1">
    <location>
        <begin position="146"/>
        <end position="167"/>
    </location>
</feature>
<comment type="caution">
    <text evidence="2">The sequence shown here is derived from an EMBL/GenBank/DDBJ whole genome shotgun (WGS) entry which is preliminary data.</text>
</comment>
<feature type="transmembrane region" description="Helical" evidence="1">
    <location>
        <begin position="56"/>
        <end position="74"/>
    </location>
</feature>
<proteinExistence type="predicted"/>
<organism evidence="2 3">
    <name type="scientific">Frankliniella fusca</name>
    <dbReference type="NCBI Taxonomy" id="407009"/>
    <lineage>
        <taxon>Eukaryota</taxon>
        <taxon>Metazoa</taxon>
        <taxon>Ecdysozoa</taxon>
        <taxon>Arthropoda</taxon>
        <taxon>Hexapoda</taxon>
        <taxon>Insecta</taxon>
        <taxon>Pterygota</taxon>
        <taxon>Neoptera</taxon>
        <taxon>Paraneoptera</taxon>
        <taxon>Thysanoptera</taxon>
        <taxon>Terebrantia</taxon>
        <taxon>Thripoidea</taxon>
        <taxon>Thripidae</taxon>
        <taxon>Frankliniella</taxon>
    </lineage>
</organism>
<gene>
    <name evidence="2" type="ORF">KUF71_013282</name>
</gene>